<accession>M6BB86</accession>
<gene>
    <name evidence="1" type="ORF">LEP1GSC016_2460</name>
</gene>
<organism evidence="1 2">
    <name type="scientific">Leptospira borgpetersenii serovar Hardjo-bovis str. Sponselee</name>
    <dbReference type="NCBI Taxonomy" id="1303729"/>
    <lineage>
        <taxon>Bacteria</taxon>
        <taxon>Pseudomonadati</taxon>
        <taxon>Spirochaetota</taxon>
        <taxon>Spirochaetia</taxon>
        <taxon>Leptospirales</taxon>
        <taxon>Leptospiraceae</taxon>
        <taxon>Leptospira</taxon>
    </lineage>
</organism>
<dbReference type="EMBL" id="ANMU01000194">
    <property type="protein sequence ID" value="EMJ76952.1"/>
    <property type="molecule type" value="Genomic_DNA"/>
</dbReference>
<sequence>MNCIHSLLSHLNLLYSDSHFEFHKTLIIVSEFHAANKKVLLLNRS</sequence>
<evidence type="ECO:0000313" key="2">
    <source>
        <dbReference type="Proteomes" id="UP000011873"/>
    </source>
</evidence>
<protein>
    <submittedName>
        <fullName evidence="1">Uncharacterized protein</fullName>
    </submittedName>
</protein>
<dbReference type="AlphaFoldDB" id="M6BB86"/>
<name>M6BB86_LEPBO</name>
<comment type="caution">
    <text evidence="1">The sequence shown here is derived from an EMBL/GenBank/DDBJ whole genome shotgun (WGS) entry which is preliminary data.</text>
</comment>
<proteinExistence type="predicted"/>
<dbReference type="PATRIC" id="fig|1218567.3.peg.4545"/>
<reference evidence="1 2" key="1">
    <citation type="submission" date="2013-01" db="EMBL/GenBank/DDBJ databases">
        <authorList>
            <person name="Harkins D.M."/>
            <person name="Durkin A.S."/>
            <person name="Brinkac L.M."/>
            <person name="Haft D.H."/>
            <person name="Selengut J.D."/>
            <person name="Sanka R."/>
            <person name="DePew J."/>
            <person name="Purushe J."/>
            <person name="Galloway R.L."/>
            <person name="Vinetz J.M."/>
            <person name="Sutton G.G."/>
            <person name="Nierman W.C."/>
            <person name="Fouts D.E."/>
        </authorList>
    </citation>
    <scope>NUCLEOTIDE SEQUENCE [LARGE SCALE GENOMIC DNA]</scope>
    <source>
        <strain evidence="1 2">Sponselee CDC</strain>
    </source>
</reference>
<dbReference type="Proteomes" id="UP000011873">
    <property type="component" value="Unassembled WGS sequence"/>
</dbReference>
<evidence type="ECO:0000313" key="1">
    <source>
        <dbReference type="EMBL" id="EMJ76952.1"/>
    </source>
</evidence>